<evidence type="ECO:0000313" key="5">
    <source>
        <dbReference type="EMBL" id="MFD2312345.1"/>
    </source>
</evidence>
<evidence type="ECO:0000259" key="4">
    <source>
        <dbReference type="SMART" id="SM00829"/>
    </source>
</evidence>
<protein>
    <submittedName>
        <fullName evidence="5">NAD(P)H-quinone oxidoreductase</fullName>
    </submittedName>
</protein>
<dbReference type="InterPro" id="IPR013149">
    <property type="entry name" value="ADH-like_C"/>
</dbReference>
<keyword evidence="1" id="KW-0521">NADP</keyword>
<name>A0ABW5EI88_9GAMM</name>
<dbReference type="InterPro" id="IPR014189">
    <property type="entry name" value="Quinone_OxRdtase_PIG3"/>
</dbReference>
<dbReference type="InterPro" id="IPR011032">
    <property type="entry name" value="GroES-like_sf"/>
</dbReference>
<dbReference type="EMBL" id="JBHUJD010000037">
    <property type="protein sequence ID" value="MFD2312345.1"/>
    <property type="molecule type" value="Genomic_DNA"/>
</dbReference>
<organism evidence="5 6">
    <name type="scientific">Microbulbifer halophilus</name>
    <dbReference type="NCBI Taxonomy" id="453963"/>
    <lineage>
        <taxon>Bacteria</taxon>
        <taxon>Pseudomonadati</taxon>
        <taxon>Pseudomonadota</taxon>
        <taxon>Gammaproteobacteria</taxon>
        <taxon>Cellvibrionales</taxon>
        <taxon>Microbulbiferaceae</taxon>
        <taxon>Microbulbifer</taxon>
    </lineage>
</organism>
<sequence>MRYIDLPEHGGPEVMKMAEGEKPEPTEGEVLIRVAAAGVNRPDVFQRMGSYPPPPGASPIMGLEVAGEVAGLGEGAERWKVGDRVCALANGGGYAEYVCVPASQCLPVPEGLSMTEAAALPETFFTVWSNVFDRAGLQPGETLLVHGGSSGIGTTAIQIATALGSRVFTTAGSDEKCAACEKLGAEKAVNYKSEDFVEVVREATGDRGVDVVLDMVGGDYVDRNIQVAARDGRIVNIAFLQGARVQVNMLPVMLKRLTLTGSTLRPQPAAAKAAIAGALESRVWPLIATGEIRPALAATFPMEEVVDAHQLMESGTHIGKIVLTVDNQ</sequence>
<proteinExistence type="predicted"/>
<dbReference type="RefSeq" id="WP_265723466.1">
    <property type="nucleotide sequence ID" value="NZ_JAPIVK010000052.1"/>
</dbReference>
<dbReference type="NCBIfam" id="TIGR02824">
    <property type="entry name" value="quinone_pig3"/>
    <property type="match status" value="1"/>
</dbReference>
<dbReference type="PANTHER" id="PTHR48106:SF8">
    <property type="entry name" value="OS02G0805600 PROTEIN"/>
    <property type="match status" value="1"/>
</dbReference>
<keyword evidence="2" id="KW-0560">Oxidoreductase</keyword>
<gene>
    <name evidence="5" type="ORF">ACFSKX_18145</name>
</gene>
<keyword evidence="6" id="KW-1185">Reference proteome</keyword>
<dbReference type="Proteomes" id="UP001597425">
    <property type="component" value="Unassembled WGS sequence"/>
</dbReference>
<accession>A0ABW5EI88</accession>
<dbReference type="InterPro" id="IPR013154">
    <property type="entry name" value="ADH-like_N"/>
</dbReference>
<feature type="domain" description="Enoyl reductase (ER)" evidence="4">
    <location>
        <begin position="10"/>
        <end position="323"/>
    </location>
</feature>
<evidence type="ECO:0000256" key="2">
    <source>
        <dbReference type="ARBA" id="ARBA00023002"/>
    </source>
</evidence>
<dbReference type="InterPro" id="IPR020843">
    <property type="entry name" value="ER"/>
</dbReference>
<dbReference type="Pfam" id="PF00107">
    <property type="entry name" value="ADH_zinc_N"/>
    <property type="match status" value="1"/>
</dbReference>
<dbReference type="CDD" id="cd05276">
    <property type="entry name" value="p53_inducible_oxidoreductase"/>
    <property type="match status" value="1"/>
</dbReference>
<dbReference type="Gene3D" id="3.40.50.720">
    <property type="entry name" value="NAD(P)-binding Rossmann-like Domain"/>
    <property type="match status" value="1"/>
</dbReference>
<dbReference type="SUPFAM" id="SSF50129">
    <property type="entry name" value="GroES-like"/>
    <property type="match status" value="1"/>
</dbReference>
<comment type="caution">
    <text evidence="5">The sequence shown here is derived from an EMBL/GenBank/DDBJ whole genome shotgun (WGS) entry which is preliminary data.</text>
</comment>
<dbReference type="PANTHER" id="PTHR48106">
    <property type="entry name" value="QUINONE OXIDOREDUCTASE PIG3-RELATED"/>
    <property type="match status" value="1"/>
</dbReference>
<dbReference type="Gene3D" id="3.90.180.10">
    <property type="entry name" value="Medium-chain alcohol dehydrogenases, catalytic domain"/>
    <property type="match status" value="1"/>
</dbReference>
<dbReference type="SUPFAM" id="SSF51735">
    <property type="entry name" value="NAD(P)-binding Rossmann-fold domains"/>
    <property type="match status" value="1"/>
</dbReference>
<dbReference type="InterPro" id="IPR036291">
    <property type="entry name" value="NAD(P)-bd_dom_sf"/>
</dbReference>
<evidence type="ECO:0000256" key="3">
    <source>
        <dbReference type="SAM" id="MobiDB-lite"/>
    </source>
</evidence>
<dbReference type="SMART" id="SM00829">
    <property type="entry name" value="PKS_ER"/>
    <property type="match status" value="1"/>
</dbReference>
<dbReference type="Pfam" id="PF08240">
    <property type="entry name" value="ADH_N"/>
    <property type="match status" value="1"/>
</dbReference>
<feature type="region of interest" description="Disordered" evidence="3">
    <location>
        <begin position="1"/>
        <end position="25"/>
    </location>
</feature>
<reference evidence="6" key="1">
    <citation type="journal article" date="2019" name="Int. J. Syst. Evol. Microbiol.">
        <title>The Global Catalogue of Microorganisms (GCM) 10K type strain sequencing project: providing services to taxonomists for standard genome sequencing and annotation.</title>
        <authorList>
            <consortium name="The Broad Institute Genomics Platform"/>
            <consortium name="The Broad Institute Genome Sequencing Center for Infectious Disease"/>
            <person name="Wu L."/>
            <person name="Ma J."/>
        </authorList>
    </citation>
    <scope>NUCLEOTIDE SEQUENCE [LARGE SCALE GENOMIC DNA]</scope>
    <source>
        <strain evidence="6">KCTC 12848</strain>
    </source>
</reference>
<evidence type="ECO:0000313" key="6">
    <source>
        <dbReference type="Proteomes" id="UP001597425"/>
    </source>
</evidence>
<evidence type="ECO:0000256" key="1">
    <source>
        <dbReference type="ARBA" id="ARBA00022857"/>
    </source>
</evidence>